<organism evidence="2 3">
    <name type="scientific">Nocardia flavorosea</name>
    <dbReference type="NCBI Taxonomy" id="53429"/>
    <lineage>
        <taxon>Bacteria</taxon>
        <taxon>Bacillati</taxon>
        <taxon>Actinomycetota</taxon>
        <taxon>Actinomycetes</taxon>
        <taxon>Mycobacteriales</taxon>
        <taxon>Nocardiaceae</taxon>
        <taxon>Nocardia</taxon>
    </lineage>
</organism>
<evidence type="ECO:0008006" key="4">
    <source>
        <dbReference type="Google" id="ProtNLM"/>
    </source>
</evidence>
<comment type="caution">
    <text evidence="2">The sequence shown here is derived from an EMBL/GenBank/DDBJ whole genome shotgun (WGS) entry which is preliminary data.</text>
</comment>
<gene>
    <name evidence="2" type="ORF">HGA15_18765</name>
</gene>
<dbReference type="RefSeq" id="WP_062979227.1">
    <property type="nucleotide sequence ID" value="NZ_JAAXOT010000009.1"/>
</dbReference>
<accession>A0A846YGP5</accession>
<dbReference type="AlphaFoldDB" id="A0A846YGP5"/>
<dbReference type="Pfam" id="PF10824">
    <property type="entry name" value="T7SS_ESX_EspC"/>
    <property type="match status" value="1"/>
</dbReference>
<dbReference type="InterPro" id="IPR022536">
    <property type="entry name" value="EspC"/>
</dbReference>
<sequence>MVYEFKVEPAHLDLAARDLWKLSEDNPQAVAYAKQWLTLDQSAGEILKPVFAGLQKAGERLQKNYETLGRVTDLSSTELTNSAVMYRSTDTQTAENLDRSYENPESVN</sequence>
<protein>
    <recommendedName>
        <fullName evidence="4">Excreted virulence factor EspC (Type VII ESX diderm)</fullName>
    </recommendedName>
</protein>
<reference evidence="2 3" key="1">
    <citation type="submission" date="2020-04" db="EMBL/GenBank/DDBJ databases">
        <title>MicrobeNet Type strains.</title>
        <authorList>
            <person name="Nicholson A.C."/>
        </authorList>
    </citation>
    <scope>NUCLEOTIDE SEQUENCE [LARGE SCALE GENOMIC DNA]</scope>
    <source>
        <strain evidence="2 3">JCM 3332</strain>
    </source>
</reference>
<evidence type="ECO:0000313" key="2">
    <source>
        <dbReference type="EMBL" id="NKY58147.1"/>
    </source>
</evidence>
<keyword evidence="3" id="KW-1185">Reference proteome</keyword>
<proteinExistence type="predicted"/>
<feature type="region of interest" description="Disordered" evidence="1">
    <location>
        <begin position="83"/>
        <end position="108"/>
    </location>
</feature>
<dbReference type="EMBL" id="JAAXOT010000009">
    <property type="protein sequence ID" value="NKY58147.1"/>
    <property type="molecule type" value="Genomic_DNA"/>
</dbReference>
<evidence type="ECO:0000313" key="3">
    <source>
        <dbReference type="Proteomes" id="UP000570678"/>
    </source>
</evidence>
<evidence type="ECO:0000256" key="1">
    <source>
        <dbReference type="SAM" id="MobiDB-lite"/>
    </source>
</evidence>
<dbReference type="GO" id="GO:0009306">
    <property type="term" value="P:protein secretion"/>
    <property type="evidence" value="ECO:0007669"/>
    <property type="project" value="InterPro"/>
</dbReference>
<name>A0A846YGP5_9NOCA</name>
<feature type="compositionally biased region" description="Polar residues" evidence="1">
    <location>
        <begin position="83"/>
        <end position="95"/>
    </location>
</feature>
<dbReference type="Proteomes" id="UP000570678">
    <property type="component" value="Unassembled WGS sequence"/>
</dbReference>